<feature type="transmembrane region" description="Helical" evidence="1">
    <location>
        <begin position="207"/>
        <end position="228"/>
    </location>
</feature>
<sequence length="234" mass="25067">MFFSPLFWLFTIPGLLLGLYAQSRVKSNFNKYSKVGTVRNITGAQAARQLLDSQGLYDVAVEESQGGTLSDHYDPRGKVLRLSPEVYRTPSVAAVGVAAHEMGHALQDAGGYVPLKLRSSLVPATNFGSRLAPMIFMGGFLLNSFTGFGIEIAWAGVILFSIAVLFTLVTLPVEFDASKRAKKLLVSSNIVMGDEAKGVDKVLDAAALTYVAAAVSAIGTLLYYVLLLSGGRRN</sequence>
<feature type="transmembrane region" description="Helical" evidence="1">
    <location>
        <begin position="152"/>
        <end position="173"/>
    </location>
</feature>
<keyword evidence="1" id="KW-1133">Transmembrane helix</keyword>
<evidence type="ECO:0000313" key="2">
    <source>
        <dbReference type="EMBL" id="VAW36446.1"/>
    </source>
</evidence>
<name>A0A3B0VW52_9ZZZZ</name>
<gene>
    <name evidence="2" type="ORF">MNBD_CHLOROFLEXI01-2002</name>
</gene>
<dbReference type="AlphaFoldDB" id="A0A3B0VW52"/>
<keyword evidence="1" id="KW-0812">Transmembrane</keyword>
<proteinExistence type="predicted"/>
<keyword evidence="1" id="KW-0472">Membrane</keyword>
<protein>
    <submittedName>
        <fullName evidence="2">Probable metal-dependent peptidase</fullName>
    </submittedName>
</protein>
<dbReference type="PANTHER" id="PTHR36434:SF1">
    <property type="entry name" value="MEMBRANE PROTEASE YUGP-RELATED"/>
    <property type="match status" value="1"/>
</dbReference>
<evidence type="ECO:0000256" key="1">
    <source>
        <dbReference type="SAM" id="Phobius"/>
    </source>
</evidence>
<dbReference type="EMBL" id="UOEU01000627">
    <property type="protein sequence ID" value="VAW36446.1"/>
    <property type="molecule type" value="Genomic_DNA"/>
</dbReference>
<reference evidence="2" key="1">
    <citation type="submission" date="2018-06" db="EMBL/GenBank/DDBJ databases">
        <authorList>
            <person name="Zhirakovskaya E."/>
        </authorList>
    </citation>
    <scope>NUCLEOTIDE SEQUENCE</scope>
</reference>
<dbReference type="PANTHER" id="PTHR36434">
    <property type="entry name" value="MEMBRANE PROTEASE YUGP-RELATED"/>
    <property type="match status" value="1"/>
</dbReference>
<dbReference type="InterPro" id="IPR007395">
    <property type="entry name" value="Zn_peptidase_2"/>
</dbReference>
<dbReference type="Pfam" id="PF04298">
    <property type="entry name" value="Zn_peptidase_2"/>
    <property type="match status" value="1"/>
</dbReference>
<organism evidence="2">
    <name type="scientific">hydrothermal vent metagenome</name>
    <dbReference type="NCBI Taxonomy" id="652676"/>
    <lineage>
        <taxon>unclassified sequences</taxon>
        <taxon>metagenomes</taxon>
        <taxon>ecological metagenomes</taxon>
    </lineage>
</organism>
<accession>A0A3B0VW52</accession>